<dbReference type="Pfam" id="PF21113">
    <property type="entry name" value="LarA_C"/>
    <property type="match status" value="1"/>
</dbReference>
<dbReference type="InterPro" id="IPR048520">
    <property type="entry name" value="LarA_C"/>
</dbReference>
<gene>
    <name evidence="2" type="ORF">S06H3_31026</name>
</gene>
<sequence length="164" mass="17625">MRFLEKFAKVPISSPCDIVITSGAGYPLDTTLYQAIKGLVGALPAVKDGGTIIMAASLSEGLGGGEFSRALLETDNLNDFMEDIISGLRFVIDQWQIEVLARVLRKADVMLYTSGLAGSLLKKIFAEPISSVEEGIERALERHGKKARIAVIPKGPYAIPYVAA</sequence>
<dbReference type="Gene3D" id="3.90.226.30">
    <property type="match status" value="1"/>
</dbReference>
<accession>X1MWS3</accession>
<protein>
    <recommendedName>
        <fullName evidence="1">Lactate racemase C-terminal domain-containing protein</fullName>
    </recommendedName>
</protein>
<reference evidence="2" key="1">
    <citation type="journal article" date="2014" name="Front. Microbiol.">
        <title>High frequency of phylogenetically diverse reductive dehalogenase-homologous genes in deep subseafloor sedimentary metagenomes.</title>
        <authorList>
            <person name="Kawai M."/>
            <person name="Futagami T."/>
            <person name="Toyoda A."/>
            <person name="Takaki Y."/>
            <person name="Nishi S."/>
            <person name="Hori S."/>
            <person name="Arai W."/>
            <person name="Tsubouchi T."/>
            <person name="Morono Y."/>
            <person name="Uchiyama I."/>
            <person name="Ito T."/>
            <person name="Fujiyama A."/>
            <person name="Inagaki F."/>
            <person name="Takami H."/>
        </authorList>
    </citation>
    <scope>NUCLEOTIDE SEQUENCE</scope>
    <source>
        <strain evidence="2">Expedition CK06-06</strain>
    </source>
</reference>
<dbReference type="AlphaFoldDB" id="X1MWS3"/>
<dbReference type="InterPro" id="IPR043166">
    <property type="entry name" value="LarA-like_C"/>
</dbReference>
<evidence type="ECO:0000313" key="2">
    <source>
        <dbReference type="EMBL" id="GAI19130.1"/>
    </source>
</evidence>
<organism evidence="2">
    <name type="scientific">marine sediment metagenome</name>
    <dbReference type="NCBI Taxonomy" id="412755"/>
    <lineage>
        <taxon>unclassified sequences</taxon>
        <taxon>metagenomes</taxon>
        <taxon>ecological metagenomes</taxon>
    </lineage>
</organism>
<dbReference type="EMBL" id="BARV01018330">
    <property type="protein sequence ID" value="GAI19130.1"/>
    <property type="molecule type" value="Genomic_DNA"/>
</dbReference>
<evidence type="ECO:0000259" key="1">
    <source>
        <dbReference type="Pfam" id="PF21113"/>
    </source>
</evidence>
<dbReference type="PANTHER" id="PTHR33171">
    <property type="entry name" value="LAR_N DOMAIN-CONTAINING PROTEIN"/>
    <property type="match status" value="1"/>
</dbReference>
<dbReference type="InterPro" id="IPR048068">
    <property type="entry name" value="LarA-like"/>
</dbReference>
<proteinExistence type="predicted"/>
<comment type="caution">
    <text evidence="2">The sequence shown here is derived from an EMBL/GenBank/DDBJ whole genome shotgun (WGS) entry which is preliminary data.</text>
</comment>
<name>X1MWS3_9ZZZZ</name>
<feature type="domain" description="Lactate racemase C-terminal" evidence="1">
    <location>
        <begin position="14"/>
        <end position="155"/>
    </location>
</feature>
<dbReference type="PANTHER" id="PTHR33171:SF17">
    <property type="entry name" value="LARA-LIKE N-TERMINAL DOMAIN-CONTAINING PROTEIN"/>
    <property type="match status" value="1"/>
</dbReference>